<sequence>MTSCAVSIATRAVAAMLLFLQLSLLVLLGSAFSLNKPEWTERDARLSDMLFRFSAKFLMEATATVFGNSGVG</sequence>
<feature type="signal peptide" evidence="1">
    <location>
        <begin position="1"/>
        <end position="31"/>
    </location>
</feature>
<evidence type="ECO:0000313" key="2">
    <source>
        <dbReference type="EMBL" id="TMS39860.1"/>
    </source>
</evidence>
<proteinExistence type="predicted"/>
<gene>
    <name evidence="2" type="ORF">L596_006323</name>
</gene>
<reference evidence="2" key="2">
    <citation type="journal article" date="2015" name="Genome Biol.">
        <title>Comparative genomics of Steinernema reveals deeply conserved gene regulatory networks.</title>
        <authorList>
            <person name="Dillman A.R."/>
            <person name="Macchietto M."/>
            <person name="Porter C.F."/>
            <person name="Rogers A."/>
            <person name="Williams B."/>
            <person name="Antoshechkin I."/>
            <person name="Lee M.M."/>
            <person name="Goodwin Z."/>
            <person name="Lu X."/>
            <person name="Lewis E.E."/>
            <person name="Goodrich-Blair H."/>
            <person name="Stock S.P."/>
            <person name="Adams B.J."/>
            <person name="Sternberg P.W."/>
            <person name="Mortazavi A."/>
        </authorList>
    </citation>
    <scope>NUCLEOTIDE SEQUENCE [LARGE SCALE GENOMIC DNA]</scope>
    <source>
        <strain evidence="2">ALL</strain>
    </source>
</reference>
<protein>
    <submittedName>
        <fullName evidence="2">Uncharacterized protein</fullName>
    </submittedName>
</protein>
<reference evidence="2" key="1">
    <citation type="submission" date="2013-11" db="EMBL/GenBank/DDBJ databases">
        <authorList>
            <person name="Sternberg P."/>
            <person name="Dillman A."/>
            <person name="Macchietto M."/>
        </authorList>
    </citation>
    <scope>NUCLEOTIDE SEQUENCE</scope>
    <source>
        <strain evidence="2">ALL</strain>
    </source>
</reference>
<comment type="caution">
    <text evidence="2">The sequence shown here is derived from an EMBL/GenBank/DDBJ whole genome shotgun (WGS) entry which is preliminary data.</text>
</comment>
<name>A0A4U8V1Q6_STECR</name>
<reference evidence="2" key="3">
    <citation type="journal article" date="2019" name="G3 (Bethesda)">
        <title>Hybrid Assembly of the Genome of the Entomopathogenic Nematode Steinernema carpocapsae Identifies the X-Chromosome.</title>
        <authorList>
            <person name="Serra L."/>
            <person name="Macchietto M."/>
            <person name="Macias-Munoz A."/>
            <person name="McGill C.J."/>
            <person name="Rodriguez I.M."/>
            <person name="Rodriguez B."/>
            <person name="Murad R."/>
            <person name="Mortazavi A."/>
        </authorList>
    </citation>
    <scope>NUCLEOTIDE SEQUENCE [LARGE SCALE GENOMIC DNA]</scope>
    <source>
        <strain evidence="2">ALL</strain>
    </source>
</reference>
<dbReference type="EMBL" id="AZBU02000001">
    <property type="protein sequence ID" value="TMS39860.1"/>
    <property type="molecule type" value="Genomic_DNA"/>
</dbReference>
<feature type="chain" id="PRO_5020866406" evidence="1">
    <location>
        <begin position="32"/>
        <end position="72"/>
    </location>
</feature>
<accession>A0A4U8V1Q6</accession>
<evidence type="ECO:0000256" key="1">
    <source>
        <dbReference type="SAM" id="SignalP"/>
    </source>
</evidence>
<dbReference type="AlphaFoldDB" id="A0A4U8V1Q6"/>
<organism evidence="2">
    <name type="scientific">Steinernema carpocapsae</name>
    <name type="common">Entomopathogenic nematode</name>
    <dbReference type="NCBI Taxonomy" id="34508"/>
    <lineage>
        <taxon>Eukaryota</taxon>
        <taxon>Metazoa</taxon>
        <taxon>Ecdysozoa</taxon>
        <taxon>Nematoda</taxon>
        <taxon>Chromadorea</taxon>
        <taxon>Rhabditida</taxon>
        <taxon>Tylenchina</taxon>
        <taxon>Panagrolaimomorpha</taxon>
        <taxon>Strongyloidoidea</taxon>
        <taxon>Steinernematidae</taxon>
        <taxon>Steinernema</taxon>
    </lineage>
</organism>
<keyword evidence="1" id="KW-0732">Signal</keyword>